<accession>A0A7S4NSI3</accession>
<dbReference type="SUPFAM" id="SSF110581">
    <property type="entry name" value="Indigoidine synthase A-like"/>
    <property type="match status" value="1"/>
</dbReference>
<dbReference type="PANTHER" id="PTHR42909">
    <property type="entry name" value="ZGC:136858"/>
    <property type="match status" value="1"/>
</dbReference>
<keyword evidence="3" id="KW-0464">Manganese</keyword>
<evidence type="ECO:0000256" key="4">
    <source>
        <dbReference type="ARBA" id="ARBA00023239"/>
    </source>
</evidence>
<keyword evidence="1" id="KW-0479">Metal-binding</keyword>
<dbReference type="AlphaFoldDB" id="A0A7S4NSI3"/>
<evidence type="ECO:0000313" key="6">
    <source>
        <dbReference type="EMBL" id="CAE2307019.1"/>
    </source>
</evidence>
<dbReference type="GO" id="GO:0005737">
    <property type="term" value="C:cytoplasm"/>
    <property type="evidence" value="ECO:0007669"/>
    <property type="project" value="TreeGrafter"/>
</dbReference>
<proteinExistence type="inferred from homology"/>
<dbReference type="HAMAP" id="MF_01876">
    <property type="entry name" value="PsiMP_glycosidase"/>
    <property type="match status" value="1"/>
</dbReference>
<evidence type="ECO:0000256" key="1">
    <source>
        <dbReference type="ARBA" id="ARBA00022723"/>
    </source>
</evidence>
<evidence type="ECO:0008006" key="7">
    <source>
        <dbReference type="Google" id="ProtNLM"/>
    </source>
</evidence>
<dbReference type="InterPro" id="IPR007342">
    <property type="entry name" value="PsuG"/>
</dbReference>
<keyword evidence="5" id="KW-0326">Glycosidase</keyword>
<dbReference type="PANTHER" id="PTHR42909:SF1">
    <property type="entry name" value="CARBOHYDRATE KINASE PFKB DOMAIN-CONTAINING PROTEIN"/>
    <property type="match status" value="1"/>
</dbReference>
<evidence type="ECO:0000256" key="2">
    <source>
        <dbReference type="ARBA" id="ARBA00022801"/>
    </source>
</evidence>
<keyword evidence="2" id="KW-0378">Hydrolase</keyword>
<gene>
    <name evidence="6" type="ORF">NAES01612_LOCUS12070</name>
</gene>
<evidence type="ECO:0000256" key="3">
    <source>
        <dbReference type="ARBA" id="ARBA00023211"/>
    </source>
</evidence>
<sequence length="309" mass="32558">MQPSIKIGEEVAQALAQKRPVVALESTLISHGMPYPQNVETGQMLENVVREHGATPATIAIFNGEITVGLSADQLECLGKQGPTFHKTSRRDISLVVGKKMNGATTVSATMIIANMVGIHVFATGGIGGVHRGGEDSMDVSADLTELGKTPTAVVCAGVKFILDIPRTLEYLETQGVTVLGYQTDTFPAFYLRESGVPSPARANSAKEIAQMIFANQKLKLGSGMVIGVPVPVEHAAEPAQIHQAVDQALKEADEANVKGKHITPFLLKRVAELSGGESLKANIALVKNNAVVATQIAVALAGMHSPKL</sequence>
<evidence type="ECO:0000256" key="5">
    <source>
        <dbReference type="ARBA" id="ARBA00023295"/>
    </source>
</evidence>
<dbReference type="Pfam" id="PF04227">
    <property type="entry name" value="Indigoidine_A"/>
    <property type="match status" value="1"/>
</dbReference>
<dbReference type="GO" id="GO:0016798">
    <property type="term" value="F:hydrolase activity, acting on glycosyl bonds"/>
    <property type="evidence" value="ECO:0007669"/>
    <property type="project" value="UniProtKB-KW"/>
</dbReference>
<organism evidence="6">
    <name type="scientific">Paramoeba aestuarina</name>
    <dbReference type="NCBI Taxonomy" id="180227"/>
    <lineage>
        <taxon>Eukaryota</taxon>
        <taxon>Amoebozoa</taxon>
        <taxon>Discosea</taxon>
        <taxon>Flabellinia</taxon>
        <taxon>Dactylopodida</taxon>
        <taxon>Paramoebidae</taxon>
        <taxon>Paramoeba</taxon>
    </lineage>
</organism>
<keyword evidence="4" id="KW-0456">Lyase</keyword>
<name>A0A7S4NSI3_9EUKA</name>
<reference evidence="6" key="1">
    <citation type="submission" date="2021-01" db="EMBL/GenBank/DDBJ databases">
        <authorList>
            <person name="Corre E."/>
            <person name="Pelletier E."/>
            <person name="Niang G."/>
            <person name="Scheremetjew M."/>
            <person name="Finn R."/>
            <person name="Kale V."/>
            <person name="Holt S."/>
            <person name="Cochrane G."/>
            <person name="Meng A."/>
            <person name="Brown T."/>
            <person name="Cohen L."/>
        </authorList>
    </citation>
    <scope>NUCLEOTIDE SEQUENCE</scope>
    <source>
        <strain evidence="6">SoJaBio B1-5/56/2</strain>
    </source>
</reference>
<dbReference type="GO" id="GO:0046872">
    <property type="term" value="F:metal ion binding"/>
    <property type="evidence" value="ECO:0007669"/>
    <property type="project" value="UniProtKB-KW"/>
</dbReference>
<protein>
    <recommendedName>
        <fullName evidence="7">Pseudouridine-5'-phosphate glycosidase</fullName>
    </recommendedName>
</protein>
<dbReference type="EMBL" id="HBKR01018370">
    <property type="protein sequence ID" value="CAE2307019.1"/>
    <property type="molecule type" value="Transcribed_RNA"/>
</dbReference>
<dbReference type="GO" id="GO:0004730">
    <property type="term" value="F:pseudouridylate synthase activity"/>
    <property type="evidence" value="ECO:0007669"/>
    <property type="project" value="InterPro"/>
</dbReference>
<dbReference type="Gene3D" id="3.40.1790.10">
    <property type="entry name" value="Indigoidine synthase domain"/>
    <property type="match status" value="1"/>
</dbReference>
<dbReference type="InterPro" id="IPR022830">
    <property type="entry name" value="Indigdn_synthA-like"/>
</dbReference>